<dbReference type="AlphaFoldDB" id="A0A8B6XBW8"/>
<organism evidence="2 3">
    <name type="scientific">Derxia gummosa DSM 723</name>
    <dbReference type="NCBI Taxonomy" id="1121388"/>
    <lineage>
        <taxon>Bacteria</taxon>
        <taxon>Pseudomonadati</taxon>
        <taxon>Pseudomonadota</taxon>
        <taxon>Betaproteobacteria</taxon>
        <taxon>Burkholderiales</taxon>
        <taxon>Alcaligenaceae</taxon>
        <taxon>Derxia</taxon>
    </lineage>
</organism>
<proteinExistence type="predicted"/>
<sequence length="78" mass="7998">MGDGANLDEAKLKQSARGGKRRCDGRDVARKTVASRAGAPPAAAREGAAQPAIMAISAEMAKIQAFPAGTRPSCPHLL</sequence>
<dbReference type="RefSeq" id="WP_139826114.1">
    <property type="nucleotide sequence ID" value="NZ_AXWS01000007.1"/>
</dbReference>
<accession>A0A8B6XBW8</accession>
<protein>
    <submittedName>
        <fullName evidence="3">Uncharacterized protein</fullName>
    </submittedName>
</protein>
<feature type="region of interest" description="Disordered" evidence="1">
    <location>
        <begin position="1"/>
        <end position="47"/>
    </location>
</feature>
<evidence type="ECO:0000313" key="2">
    <source>
        <dbReference type="Proteomes" id="UP000675920"/>
    </source>
</evidence>
<evidence type="ECO:0000313" key="3">
    <source>
        <dbReference type="RefSeq" id="WP_139826114.1"/>
    </source>
</evidence>
<dbReference type="OrthoDB" id="9857940at2"/>
<feature type="compositionally biased region" description="Basic and acidic residues" evidence="1">
    <location>
        <begin position="21"/>
        <end position="30"/>
    </location>
</feature>
<name>A0A8B6XBW8_9BURK</name>
<feature type="compositionally biased region" description="Low complexity" evidence="1">
    <location>
        <begin position="34"/>
        <end position="47"/>
    </location>
</feature>
<keyword evidence="2" id="KW-1185">Reference proteome</keyword>
<dbReference type="Proteomes" id="UP000675920">
    <property type="component" value="Unplaced"/>
</dbReference>
<evidence type="ECO:0000256" key="1">
    <source>
        <dbReference type="SAM" id="MobiDB-lite"/>
    </source>
</evidence>
<reference evidence="3" key="1">
    <citation type="submission" date="2025-08" db="UniProtKB">
        <authorList>
            <consortium name="RefSeq"/>
        </authorList>
    </citation>
    <scope>IDENTIFICATION</scope>
</reference>